<organism evidence="1 2">
    <name type="scientific">Ditylenchus destructor</name>
    <dbReference type="NCBI Taxonomy" id="166010"/>
    <lineage>
        <taxon>Eukaryota</taxon>
        <taxon>Metazoa</taxon>
        <taxon>Ecdysozoa</taxon>
        <taxon>Nematoda</taxon>
        <taxon>Chromadorea</taxon>
        <taxon>Rhabditida</taxon>
        <taxon>Tylenchina</taxon>
        <taxon>Tylenchomorpha</taxon>
        <taxon>Sphaerularioidea</taxon>
        <taxon>Anguinidae</taxon>
        <taxon>Anguininae</taxon>
        <taxon>Ditylenchus</taxon>
    </lineage>
</organism>
<name>A0AAD4NLE0_9BILA</name>
<dbReference type="AlphaFoldDB" id="A0AAD4NLE0"/>
<evidence type="ECO:0000313" key="2">
    <source>
        <dbReference type="Proteomes" id="UP001201812"/>
    </source>
</evidence>
<reference evidence="1" key="1">
    <citation type="submission" date="2022-01" db="EMBL/GenBank/DDBJ databases">
        <title>Genome Sequence Resource for Two Populations of Ditylenchus destructor, the Migratory Endoparasitic Phytonematode.</title>
        <authorList>
            <person name="Zhang H."/>
            <person name="Lin R."/>
            <person name="Xie B."/>
        </authorList>
    </citation>
    <scope>NUCLEOTIDE SEQUENCE</scope>
    <source>
        <strain evidence="1">BazhouSP</strain>
    </source>
</reference>
<comment type="caution">
    <text evidence="1">The sequence shown here is derived from an EMBL/GenBank/DDBJ whole genome shotgun (WGS) entry which is preliminary data.</text>
</comment>
<dbReference type="Proteomes" id="UP001201812">
    <property type="component" value="Unassembled WGS sequence"/>
</dbReference>
<protein>
    <submittedName>
        <fullName evidence="1">Uncharacterized protein</fullName>
    </submittedName>
</protein>
<dbReference type="EMBL" id="JAKKPZ010000001">
    <property type="protein sequence ID" value="KAI1728679.1"/>
    <property type="molecule type" value="Genomic_DNA"/>
</dbReference>
<gene>
    <name evidence="1" type="ORF">DdX_00877</name>
</gene>
<keyword evidence="2" id="KW-1185">Reference proteome</keyword>
<evidence type="ECO:0000313" key="1">
    <source>
        <dbReference type="EMBL" id="KAI1728679.1"/>
    </source>
</evidence>
<accession>A0AAD4NLE0</accession>
<proteinExistence type="predicted"/>
<sequence>MTPTAKRARGVKLILSCCHRRSRPRGRINYSSGDSPVEFKRYYPALARLELRGGSPSTPTDRISMTERMKYQNIEQPSKRSELQHRCSEYASIEVLNHESFFGFTTSRLMR</sequence>